<reference evidence="2 3" key="1">
    <citation type="submission" date="2019-02" db="EMBL/GenBank/DDBJ databases">
        <title>Draft genome sequence of Amycolatopsis sp. 8-3EHSu isolated from roots of Suaeda maritima.</title>
        <authorList>
            <person name="Duangmal K."/>
            <person name="Chantavorakit T."/>
        </authorList>
    </citation>
    <scope>NUCLEOTIDE SEQUENCE [LARGE SCALE GENOMIC DNA]</scope>
    <source>
        <strain evidence="2 3">8-3EHSu</strain>
    </source>
</reference>
<feature type="transmembrane region" description="Helical" evidence="1">
    <location>
        <begin position="251"/>
        <end position="273"/>
    </location>
</feature>
<dbReference type="Proteomes" id="UP000292003">
    <property type="component" value="Unassembled WGS sequence"/>
</dbReference>
<accession>A0A4Q7J794</accession>
<feature type="transmembrane region" description="Helical" evidence="1">
    <location>
        <begin position="185"/>
        <end position="202"/>
    </location>
</feature>
<feature type="transmembrane region" description="Helical" evidence="1">
    <location>
        <begin position="117"/>
        <end position="135"/>
    </location>
</feature>
<evidence type="ECO:0000256" key="1">
    <source>
        <dbReference type="SAM" id="Phobius"/>
    </source>
</evidence>
<dbReference type="EMBL" id="SFCC01000007">
    <property type="protein sequence ID" value="RZQ63029.1"/>
    <property type="molecule type" value="Genomic_DNA"/>
</dbReference>
<sequence length="286" mass="29665">MTTTTNRRPVPLLAVTTALAALGAGAVATLLPGLPADVDYTRGYAPGWVTGVAALLTVAAVVSDARRLPRLVAPLGWTAVVLLLWCSGGVVLDGFRAFFAVTGIPAGTFAVVDWPGMAARALSLAAAGATAALLLPRTPVPARPWPAYLACVLSFPYPLVKLYWWLGGSVARPEPYVEGFPAGELAIMVVGAAGSLALARPWGRRLPRLLVLTGGWTATAVLATMGAMAVFGTVSQALGWIDGPVRFDDPAGVVLVGLVYGTWLVYGLALGLATLRCQRAPRNAVR</sequence>
<feature type="transmembrane region" description="Helical" evidence="1">
    <location>
        <begin position="209"/>
        <end position="231"/>
    </location>
</feature>
<feature type="transmembrane region" description="Helical" evidence="1">
    <location>
        <begin position="44"/>
        <end position="63"/>
    </location>
</feature>
<feature type="transmembrane region" description="Helical" evidence="1">
    <location>
        <begin position="147"/>
        <end position="165"/>
    </location>
</feature>
<comment type="caution">
    <text evidence="2">The sequence shown here is derived from an EMBL/GenBank/DDBJ whole genome shotgun (WGS) entry which is preliminary data.</text>
</comment>
<proteinExistence type="predicted"/>
<name>A0A4Q7J794_9PSEU</name>
<feature type="transmembrane region" description="Helical" evidence="1">
    <location>
        <begin position="75"/>
        <end position="97"/>
    </location>
</feature>
<keyword evidence="1" id="KW-0812">Transmembrane</keyword>
<keyword evidence="3" id="KW-1185">Reference proteome</keyword>
<evidence type="ECO:0000313" key="2">
    <source>
        <dbReference type="EMBL" id="RZQ63029.1"/>
    </source>
</evidence>
<dbReference type="OrthoDB" id="2881403at2"/>
<gene>
    <name evidence="2" type="ORF">EWH70_15170</name>
</gene>
<organism evidence="2 3">
    <name type="scientific">Amycolatopsis suaedae</name>
    <dbReference type="NCBI Taxonomy" id="2510978"/>
    <lineage>
        <taxon>Bacteria</taxon>
        <taxon>Bacillati</taxon>
        <taxon>Actinomycetota</taxon>
        <taxon>Actinomycetes</taxon>
        <taxon>Pseudonocardiales</taxon>
        <taxon>Pseudonocardiaceae</taxon>
        <taxon>Amycolatopsis</taxon>
    </lineage>
</organism>
<keyword evidence="1" id="KW-1133">Transmembrane helix</keyword>
<dbReference type="AlphaFoldDB" id="A0A4Q7J794"/>
<evidence type="ECO:0000313" key="3">
    <source>
        <dbReference type="Proteomes" id="UP000292003"/>
    </source>
</evidence>
<dbReference type="RefSeq" id="WP_130476033.1">
    <property type="nucleotide sequence ID" value="NZ_SFCC01000007.1"/>
</dbReference>
<keyword evidence="1" id="KW-0472">Membrane</keyword>
<protein>
    <submittedName>
        <fullName evidence="2">Uncharacterized protein</fullName>
    </submittedName>
</protein>